<feature type="domain" description="DRBM" evidence="4">
    <location>
        <begin position="2"/>
        <end position="71"/>
    </location>
</feature>
<gene>
    <name evidence="5" type="ORF">Tco_0989178</name>
</gene>
<dbReference type="Proteomes" id="UP001151760">
    <property type="component" value="Unassembled WGS sequence"/>
</dbReference>
<dbReference type="Gene3D" id="3.30.160.20">
    <property type="match status" value="1"/>
</dbReference>
<evidence type="ECO:0000256" key="2">
    <source>
        <dbReference type="ARBA" id="ARBA00022884"/>
    </source>
</evidence>
<protein>
    <submittedName>
        <fullName evidence="5">Double-stranded RNA-binding protein 1-like protein</fullName>
    </submittedName>
</protein>
<dbReference type="PANTHER" id="PTHR46031:SF16">
    <property type="entry name" value="DOUBLE-STRANDED RNA-BINDING PROTEIN 4"/>
    <property type="match status" value="1"/>
</dbReference>
<evidence type="ECO:0000313" key="5">
    <source>
        <dbReference type="EMBL" id="GJT54124.1"/>
    </source>
</evidence>
<keyword evidence="6" id="KW-1185">Reference proteome</keyword>
<sequence>MSIKKKLYELCVMKDWTIPVYSSVKEGQDHIPVFHGLVEVNGKKFRSLTHFQNSKAAQNDAAEIAFSILSRETSNISSLPTVSEETCIPRGLVVPILNEPRQVSLMVYTSIPNEALPSGNVELLPVAEGKWTIRDPAAKPSGGGQHSGGEKTDICYARWSWWSDLGFSWWSQSDLEVSIGGDGGGNGNGLLCFGLSKDQLLVLWVYFLWQERNLRFFQAKSRSVDDVCELIRENDRLEAAEIWKFHVFQSAQIWKFHVLHKLL</sequence>
<dbReference type="EMBL" id="BQNB010016646">
    <property type="protein sequence ID" value="GJT54124.1"/>
    <property type="molecule type" value="Genomic_DNA"/>
</dbReference>
<dbReference type="PANTHER" id="PTHR46031">
    <property type="match status" value="1"/>
</dbReference>
<dbReference type="Pfam" id="PF00035">
    <property type="entry name" value="dsrm"/>
    <property type="match status" value="1"/>
</dbReference>
<dbReference type="PROSITE" id="PS50137">
    <property type="entry name" value="DS_RBD"/>
    <property type="match status" value="1"/>
</dbReference>
<evidence type="ECO:0000256" key="3">
    <source>
        <dbReference type="PROSITE-ProRule" id="PRU00266"/>
    </source>
</evidence>
<keyword evidence="1" id="KW-0677">Repeat</keyword>
<comment type="caution">
    <text evidence="5">The sequence shown here is derived from an EMBL/GenBank/DDBJ whole genome shotgun (WGS) entry which is preliminary data.</text>
</comment>
<reference evidence="5" key="1">
    <citation type="journal article" date="2022" name="Int. J. Mol. Sci.">
        <title>Draft Genome of Tanacetum Coccineum: Genomic Comparison of Closely Related Tanacetum-Family Plants.</title>
        <authorList>
            <person name="Yamashiro T."/>
            <person name="Shiraishi A."/>
            <person name="Nakayama K."/>
            <person name="Satake H."/>
        </authorList>
    </citation>
    <scope>NUCLEOTIDE SEQUENCE</scope>
</reference>
<evidence type="ECO:0000259" key="4">
    <source>
        <dbReference type="PROSITE" id="PS50137"/>
    </source>
</evidence>
<organism evidence="5 6">
    <name type="scientific">Tanacetum coccineum</name>
    <dbReference type="NCBI Taxonomy" id="301880"/>
    <lineage>
        <taxon>Eukaryota</taxon>
        <taxon>Viridiplantae</taxon>
        <taxon>Streptophyta</taxon>
        <taxon>Embryophyta</taxon>
        <taxon>Tracheophyta</taxon>
        <taxon>Spermatophyta</taxon>
        <taxon>Magnoliopsida</taxon>
        <taxon>eudicotyledons</taxon>
        <taxon>Gunneridae</taxon>
        <taxon>Pentapetalae</taxon>
        <taxon>asterids</taxon>
        <taxon>campanulids</taxon>
        <taxon>Asterales</taxon>
        <taxon>Asteraceae</taxon>
        <taxon>Asteroideae</taxon>
        <taxon>Anthemideae</taxon>
        <taxon>Anthemidinae</taxon>
        <taxon>Tanacetum</taxon>
    </lineage>
</organism>
<name>A0ABQ5ET47_9ASTR</name>
<keyword evidence="2 3" id="KW-0694">RNA-binding</keyword>
<dbReference type="SUPFAM" id="SSF54768">
    <property type="entry name" value="dsRNA-binding domain-like"/>
    <property type="match status" value="1"/>
</dbReference>
<proteinExistence type="predicted"/>
<dbReference type="InterPro" id="IPR014720">
    <property type="entry name" value="dsRBD_dom"/>
</dbReference>
<accession>A0ABQ5ET47</accession>
<evidence type="ECO:0000256" key="1">
    <source>
        <dbReference type="ARBA" id="ARBA00022737"/>
    </source>
</evidence>
<dbReference type="SMART" id="SM00358">
    <property type="entry name" value="DSRM"/>
    <property type="match status" value="1"/>
</dbReference>
<reference evidence="5" key="2">
    <citation type="submission" date="2022-01" db="EMBL/GenBank/DDBJ databases">
        <authorList>
            <person name="Yamashiro T."/>
            <person name="Shiraishi A."/>
            <person name="Satake H."/>
            <person name="Nakayama K."/>
        </authorList>
    </citation>
    <scope>NUCLEOTIDE SEQUENCE</scope>
</reference>
<evidence type="ECO:0000313" key="6">
    <source>
        <dbReference type="Proteomes" id="UP001151760"/>
    </source>
</evidence>